<evidence type="ECO:0000259" key="2">
    <source>
        <dbReference type="Pfam" id="PF18962"/>
    </source>
</evidence>
<proteinExistence type="predicted"/>
<keyword evidence="1" id="KW-0732">Signal</keyword>
<organism evidence="3 4">
    <name type="scientific">Pontibacter ruber</name>
    <dbReference type="NCBI Taxonomy" id="1343895"/>
    <lineage>
        <taxon>Bacteria</taxon>
        <taxon>Pseudomonadati</taxon>
        <taxon>Bacteroidota</taxon>
        <taxon>Cytophagia</taxon>
        <taxon>Cytophagales</taxon>
        <taxon>Hymenobacteraceae</taxon>
        <taxon>Pontibacter</taxon>
    </lineage>
</organism>
<feature type="domain" description="Secretion system C-terminal sorting" evidence="2">
    <location>
        <begin position="419"/>
        <end position="496"/>
    </location>
</feature>
<dbReference type="RefSeq" id="WP_250427722.1">
    <property type="nucleotide sequence ID" value="NZ_JALPRR010000001.1"/>
</dbReference>
<evidence type="ECO:0000313" key="3">
    <source>
        <dbReference type="EMBL" id="MFD2246058.1"/>
    </source>
</evidence>
<feature type="chain" id="PRO_5045064776" evidence="1">
    <location>
        <begin position="21"/>
        <end position="497"/>
    </location>
</feature>
<dbReference type="Proteomes" id="UP001597374">
    <property type="component" value="Unassembled WGS sequence"/>
</dbReference>
<accession>A0ABW5CW95</accession>
<dbReference type="InterPro" id="IPR013783">
    <property type="entry name" value="Ig-like_fold"/>
</dbReference>
<sequence>MKRYIFLLVFIFSSLTQVTAQDGGTPAGCTEEVGCFTFQYLGATENADDPNIHILTYTLQVNCSERLEYVAFELPEGKKAATPADVYARDPKYNVYNGTTSGKKIETEFNAIQFTAKNKYDLNNGAIDTFRYYLETADLMAMQDVRIQAKSGGTVSNTSFNFEACGIRSTTPEPFCTLGDENMTFGFINATDNEDGTTTVRFSLQNNTATDLEALTIEVADAPQPLAIEGNGAAYRAKYNYQVEIDAAAGIISYNAQNTRGFANGQRDMFVLIMPTEAYNTNPYFTLSATAGDVTSVTGFNTVTCEDTPLTPLPVELVSFQGKVTQSSIELNWTTASEKDNDRFEVEHSQDGHTFAKIGTVKGAGNSNVLLHYNFSDKKAAQGTNYYRIRQVDFDGKYELSNVIAIENRASLATTGMVVYPNPATGSNITISLGNAASGNTLIRITNMNGRVVFTQEVAAGEQQVDISLPSLQIPQGMYMVSLQDGSSLQTQKLIIR</sequence>
<feature type="signal peptide" evidence="1">
    <location>
        <begin position="1"/>
        <end position="20"/>
    </location>
</feature>
<dbReference type="EMBL" id="JBHUIM010000001">
    <property type="protein sequence ID" value="MFD2246058.1"/>
    <property type="molecule type" value="Genomic_DNA"/>
</dbReference>
<reference evidence="4" key="1">
    <citation type="journal article" date="2019" name="Int. J. Syst. Evol. Microbiol.">
        <title>The Global Catalogue of Microorganisms (GCM) 10K type strain sequencing project: providing services to taxonomists for standard genome sequencing and annotation.</title>
        <authorList>
            <consortium name="The Broad Institute Genomics Platform"/>
            <consortium name="The Broad Institute Genome Sequencing Center for Infectious Disease"/>
            <person name="Wu L."/>
            <person name="Ma J."/>
        </authorList>
    </citation>
    <scope>NUCLEOTIDE SEQUENCE [LARGE SCALE GENOMIC DNA]</scope>
    <source>
        <strain evidence="4">CGMCC 4.1782</strain>
    </source>
</reference>
<comment type="caution">
    <text evidence="3">The sequence shown here is derived from an EMBL/GenBank/DDBJ whole genome shotgun (WGS) entry which is preliminary data.</text>
</comment>
<protein>
    <submittedName>
        <fullName evidence="3">T9SS type A sorting domain-containing protein</fullName>
    </submittedName>
</protein>
<name>A0ABW5CW95_9BACT</name>
<dbReference type="Pfam" id="PF18962">
    <property type="entry name" value="Por_Secre_tail"/>
    <property type="match status" value="1"/>
</dbReference>
<dbReference type="Gene3D" id="2.60.40.10">
    <property type="entry name" value="Immunoglobulins"/>
    <property type="match status" value="1"/>
</dbReference>
<evidence type="ECO:0000256" key="1">
    <source>
        <dbReference type="SAM" id="SignalP"/>
    </source>
</evidence>
<evidence type="ECO:0000313" key="4">
    <source>
        <dbReference type="Proteomes" id="UP001597374"/>
    </source>
</evidence>
<dbReference type="InterPro" id="IPR026444">
    <property type="entry name" value="Secre_tail"/>
</dbReference>
<keyword evidence="4" id="KW-1185">Reference proteome</keyword>
<dbReference type="NCBIfam" id="TIGR04183">
    <property type="entry name" value="Por_Secre_tail"/>
    <property type="match status" value="1"/>
</dbReference>
<gene>
    <name evidence="3" type="ORF">ACFSKP_07310</name>
</gene>